<dbReference type="AlphaFoldDB" id="A0AAE3IM21"/>
<dbReference type="Proteomes" id="UP001209317">
    <property type="component" value="Unassembled WGS sequence"/>
</dbReference>
<dbReference type="PROSITE" id="PS51257">
    <property type="entry name" value="PROKAR_LIPOPROTEIN"/>
    <property type="match status" value="1"/>
</dbReference>
<dbReference type="PANTHER" id="PTHR33542:SF3">
    <property type="entry name" value="SIROHYDROCHLORIN FERROCHELATASE, CHLOROPLASTIC"/>
    <property type="match status" value="1"/>
</dbReference>
<dbReference type="Gene3D" id="3.40.50.1400">
    <property type="match status" value="1"/>
</dbReference>
<evidence type="ECO:0000313" key="3">
    <source>
        <dbReference type="EMBL" id="MCU7694368.1"/>
    </source>
</evidence>
<dbReference type="RefSeq" id="WP_263037854.1">
    <property type="nucleotide sequence ID" value="NZ_JAOTPL010000009.1"/>
</dbReference>
<gene>
    <name evidence="3" type="ORF">OD355_07550</name>
</gene>
<dbReference type="InterPro" id="IPR002762">
    <property type="entry name" value="CbiX-like"/>
</dbReference>
<sequence>MHKKYIFYIIAASFLIITGMAACKPGNSKDNKNSGNEKRKTGLLLVNHGSRSATWRSALLDLEKNISPQILNGKKIEGIKTAFMEYNEPSIATQMKAFDDEGFTDVIVTPIFLTVSPHSFEDIPTILGQKEDPKSMEMLKIEKIARYTPKAKVHITPLLDFTEVLEKNVLRRMKELSENPAEEGVVLIGYGDETYEKEWEALFRKVGKYLQDNAGIDHLEYAWCGHIAHYSSGPTTNAINKILRAKKKAIVIPVLVAFDENFQLKIIGGGVEKVKDYKQRVMYKPDAILPDANVERWAIDITNSYADKVMQ</sequence>
<comment type="caution">
    <text evidence="3">The sequence shown here is derived from an EMBL/GenBank/DDBJ whole genome shotgun (WGS) entry which is preliminary data.</text>
</comment>
<accession>A0AAE3IM21</accession>
<protein>
    <submittedName>
        <fullName evidence="3">CbiX/SirB N-terminal domain-containing protein</fullName>
    </submittedName>
</protein>
<organism evidence="3 4">
    <name type="scientific">Haoranjiania flava</name>
    <dbReference type="NCBI Taxonomy" id="1856322"/>
    <lineage>
        <taxon>Bacteria</taxon>
        <taxon>Pseudomonadati</taxon>
        <taxon>Bacteroidota</taxon>
        <taxon>Chitinophagia</taxon>
        <taxon>Chitinophagales</taxon>
        <taxon>Chitinophagaceae</taxon>
        <taxon>Haoranjiania</taxon>
    </lineage>
</organism>
<reference evidence="3" key="1">
    <citation type="submission" date="2022-10" db="EMBL/GenBank/DDBJ databases">
        <authorList>
            <person name="Kim H.S."/>
            <person name="Kim J.-S."/>
            <person name="Suh M.K."/>
            <person name="Eom M.K."/>
            <person name="Lee J.-S."/>
        </authorList>
    </citation>
    <scope>NUCLEOTIDE SEQUENCE</scope>
    <source>
        <strain evidence="3">LIP-5</strain>
    </source>
</reference>
<dbReference type="Pfam" id="PF01903">
    <property type="entry name" value="CbiX"/>
    <property type="match status" value="1"/>
</dbReference>
<proteinExistence type="predicted"/>
<evidence type="ECO:0000256" key="1">
    <source>
        <dbReference type="ARBA" id="ARBA00022723"/>
    </source>
</evidence>
<dbReference type="GO" id="GO:0016829">
    <property type="term" value="F:lyase activity"/>
    <property type="evidence" value="ECO:0007669"/>
    <property type="project" value="UniProtKB-KW"/>
</dbReference>
<keyword evidence="1" id="KW-0479">Metal-binding</keyword>
<keyword evidence="2" id="KW-0456">Lyase</keyword>
<dbReference type="InterPro" id="IPR050963">
    <property type="entry name" value="Sirohydro_Cobaltochel/CbiX"/>
</dbReference>
<dbReference type="SUPFAM" id="SSF53800">
    <property type="entry name" value="Chelatase"/>
    <property type="match status" value="1"/>
</dbReference>
<evidence type="ECO:0000256" key="2">
    <source>
        <dbReference type="ARBA" id="ARBA00023239"/>
    </source>
</evidence>
<keyword evidence="4" id="KW-1185">Reference proteome</keyword>
<dbReference type="PANTHER" id="PTHR33542">
    <property type="entry name" value="SIROHYDROCHLORIN FERROCHELATASE, CHLOROPLASTIC"/>
    <property type="match status" value="1"/>
</dbReference>
<dbReference type="CDD" id="cd03416">
    <property type="entry name" value="CbiX_SirB_N"/>
    <property type="match status" value="1"/>
</dbReference>
<dbReference type="EMBL" id="JAOTPL010000009">
    <property type="protein sequence ID" value="MCU7694368.1"/>
    <property type="molecule type" value="Genomic_DNA"/>
</dbReference>
<name>A0AAE3IM21_9BACT</name>
<evidence type="ECO:0000313" key="4">
    <source>
        <dbReference type="Proteomes" id="UP001209317"/>
    </source>
</evidence>
<dbReference type="GO" id="GO:0046872">
    <property type="term" value="F:metal ion binding"/>
    <property type="evidence" value="ECO:0007669"/>
    <property type="project" value="UniProtKB-KW"/>
</dbReference>